<organism evidence="2 3">
    <name type="scientific">Brachionus plicatilis</name>
    <name type="common">Marine rotifer</name>
    <name type="synonym">Brachionus muelleri</name>
    <dbReference type="NCBI Taxonomy" id="10195"/>
    <lineage>
        <taxon>Eukaryota</taxon>
        <taxon>Metazoa</taxon>
        <taxon>Spiralia</taxon>
        <taxon>Gnathifera</taxon>
        <taxon>Rotifera</taxon>
        <taxon>Eurotatoria</taxon>
        <taxon>Monogononta</taxon>
        <taxon>Pseudotrocha</taxon>
        <taxon>Ploima</taxon>
        <taxon>Brachionidae</taxon>
        <taxon>Brachionus</taxon>
    </lineage>
</organism>
<gene>
    <name evidence="2" type="ORF">BpHYR1_008015</name>
</gene>
<feature type="region of interest" description="Disordered" evidence="1">
    <location>
        <begin position="1"/>
        <end position="33"/>
    </location>
</feature>
<evidence type="ECO:0000256" key="1">
    <source>
        <dbReference type="SAM" id="MobiDB-lite"/>
    </source>
</evidence>
<name>A0A3M7R3C7_BRAPC</name>
<proteinExistence type="predicted"/>
<feature type="compositionally biased region" description="Basic and acidic residues" evidence="1">
    <location>
        <begin position="19"/>
        <end position="33"/>
    </location>
</feature>
<protein>
    <submittedName>
        <fullName evidence="2">Uncharacterized protein</fullName>
    </submittedName>
</protein>
<feature type="compositionally biased region" description="Basic and acidic residues" evidence="1">
    <location>
        <begin position="1"/>
        <end position="10"/>
    </location>
</feature>
<feature type="region of interest" description="Disordered" evidence="1">
    <location>
        <begin position="56"/>
        <end position="80"/>
    </location>
</feature>
<dbReference type="EMBL" id="REGN01004317">
    <property type="protein sequence ID" value="RNA18056.1"/>
    <property type="molecule type" value="Genomic_DNA"/>
</dbReference>
<sequence length="189" mass="21459">MAEAIKEISKQKLTSKTPKQNEDNENSKEINDENIEKRLKSLRSFVNNLEPSIVQNASAPPIAESSETETSQPSTSNNSNYYDMISEQAEKANQKESNQFSDLNTTLENIKIDNAQPVLKHVASAPQAPLVEDFNLDKIKQVNKLQYPKLNWNQLNEQSSIESDLGRFYDNDQLCKDLELYLMMCSIGK</sequence>
<dbReference type="Proteomes" id="UP000276133">
    <property type="component" value="Unassembled WGS sequence"/>
</dbReference>
<evidence type="ECO:0000313" key="2">
    <source>
        <dbReference type="EMBL" id="RNA18056.1"/>
    </source>
</evidence>
<dbReference type="AlphaFoldDB" id="A0A3M7R3C7"/>
<keyword evidence="3" id="KW-1185">Reference proteome</keyword>
<comment type="caution">
    <text evidence="2">The sequence shown here is derived from an EMBL/GenBank/DDBJ whole genome shotgun (WGS) entry which is preliminary data.</text>
</comment>
<reference evidence="2 3" key="1">
    <citation type="journal article" date="2018" name="Sci. Rep.">
        <title>Genomic signatures of local adaptation to the degree of environmental predictability in rotifers.</title>
        <authorList>
            <person name="Franch-Gras L."/>
            <person name="Hahn C."/>
            <person name="Garcia-Roger E.M."/>
            <person name="Carmona M.J."/>
            <person name="Serra M."/>
            <person name="Gomez A."/>
        </authorList>
    </citation>
    <scope>NUCLEOTIDE SEQUENCE [LARGE SCALE GENOMIC DNA]</scope>
    <source>
        <strain evidence="2">HYR1</strain>
    </source>
</reference>
<evidence type="ECO:0000313" key="3">
    <source>
        <dbReference type="Proteomes" id="UP000276133"/>
    </source>
</evidence>
<accession>A0A3M7R3C7</accession>
<feature type="compositionally biased region" description="Low complexity" evidence="1">
    <location>
        <begin position="64"/>
        <end position="80"/>
    </location>
</feature>